<keyword evidence="1" id="KW-0472">Membrane</keyword>
<protein>
    <submittedName>
        <fullName evidence="2">Uncharacterized protein</fullName>
    </submittedName>
</protein>
<evidence type="ECO:0000256" key="1">
    <source>
        <dbReference type="SAM" id="Phobius"/>
    </source>
</evidence>
<accession>V5ZAX1</accession>
<keyword evidence="1" id="KW-1133">Transmembrane helix</keyword>
<evidence type="ECO:0000313" key="2">
    <source>
        <dbReference type="EMBL" id="CCG88508.1"/>
    </source>
</evidence>
<evidence type="ECO:0000313" key="3">
    <source>
        <dbReference type="Proteomes" id="UP000018217"/>
    </source>
</evidence>
<comment type="caution">
    <text evidence="2">The sequence shown here is derived from an EMBL/GenBank/DDBJ whole genome shotgun (WGS) entry which is preliminary data.</text>
</comment>
<feature type="transmembrane region" description="Helical" evidence="1">
    <location>
        <begin position="34"/>
        <end position="54"/>
    </location>
</feature>
<keyword evidence="1" id="KW-0812">Transmembrane</keyword>
<proteinExistence type="predicted"/>
<keyword evidence="3" id="KW-1185">Reference proteome</keyword>
<sequence length="61" mass="6609">MMRVLRAGLWVSSRGAGGVAYAAGAAIDPFIDYIFQPVTLMAMLFYCVSIRSILPIFAPVI</sequence>
<dbReference type="AlphaFoldDB" id="V5ZAX1"/>
<name>V5ZAX1_9GAMM</name>
<organism evidence="2 3">
    <name type="scientific">Erwinia piriflorinigrans CFBP 5888</name>
    <dbReference type="NCBI Taxonomy" id="1161919"/>
    <lineage>
        <taxon>Bacteria</taxon>
        <taxon>Pseudomonadati</taxon>
        <taxon>Pseudomonadota</taxon>
        <taxon>Gammaproteobacteria</taxon>
        <taxon>Enterobacterales</taxon>
        <taxon>Erwiniaceae</taxon>
        <taxon>Erwinia</taxon>
    </lineage>
</organism>
<dbReference type="Proteomes" id="UP000018217">
    <property type="component" value="Unassembled WGS sequence"/>
</dbReference>
<reference evidence="2 3" key="1">
    <citation type="journal article" date="2013" name="Syst. Appl. Microbiol.">
        <title>Phylogenetic position and virulence apparatus of the pear flower necrosis pathogen Erwinia piriflorinigrans CFBP 5888T as assessed by comparative genomics.</title>
        <authorList>
            <person name="Smits T.H."/>
            <person name="Rezzonico F."/>
            <person name="Lopez M.M."/>
            <person name="Blom J."/>
            <person name="Goesmann A."/>
            <person name="Frey J.E."/>
            <person name="Duffy B."/>
        </authorList>
    </citation>
    <scope>NUCLEOTIDE SEQUENCE [LARGE SCALE GENOMIC DNA]</scope>
    <source>
        <strain evidence="3">CFBP5888</strain>
    </source>
</reference>
<dbReference type="EMBL" id="CAHS01000021">
    <property type="protein sequence ID" value="CCG88508.1"/>
    <property type="molecule type" value="Genomic_DNA"/>
</dbReference>
<gene>
    <name evidence="2" type="ORF">EPIR_3145</name>
</gene>